<sequence>MRNASLLGQPHAKSCGFFLLSAQKTLLNPGNKGDMMFPQDRGADETALRKPTGNERSGSDFAELKRQVCRFGGAGENISGTVRGKPRGRYLLTGNSAHRTFVWERLSVESVFSTDFLLHATNKRMEETL</sequence>
<reference evidence="2" key="1">
    <citation type="submission" date="2019-08" db="EMBL/GenBank/DDBJ databases">
        <authorList>
            <person name="Kucharzyk K."/>
            <person name="Murdoch R.W."/>
            <person name="Higgins S."/>
            <person name="Loffler F."/>
        </authorList>
    </citation>
    <scope>NUCLEOTIDE SEQUENCE</scope>
</reference>
<gene>
    <name evidence="2" type="ORF">SDC9_66013</name>
</gene>
<dbReference type="AlphaFoldDB" id="A0A644XUK3"/>
<accession>A0A644XUK3</accession>
<evidence type="ECO:0000256" key="1">
    <source>
        <dbReference type="SAM" id="MobiDB-lite"/>
    </source>
</evidence>
<protein>
    <submittedName>
        <fullName evidence="2">Uncharacterized protein</fullName>
    </submittedName>
</protein>
<feature type="region of interest" description="Disordered" evidence="1">
    <location>
        <begin position="30"/>
        <end position="61"/>
    </location>
</feature>
<name>A0A644XUK3_9ZZZZ</name>
<organism evidence="2">
    <name type="scientific">bioreactor metagenome</name>
    <dbReference type="NCBI Taxonomy" id="1076179"/>
    <lineage>
        <taxon>unclassified sequences</taxon>
        <taxon>metagenomes</taxon>
        <taxon>ecological metagenomes</taxon>
    </lineage>
</organism>
<dbReference type="EMBL" id="VSSQ01003204">
    <property type="protein sequence ID" value="MPM19587.1"/>
    <property type="molecule type" value="Genomic_DNA"/>
</dbReference>
<comment type="caution">
    <text evidence="2">The sequence shown here is derived from an EMBL/GenBank/DDBJ whole genome shotgun (WGS) entry which is preliminary data.</text>
</comment>
<evidence type="ECO:0000313" key="2">
    <source>
        <dbReference type="EMBL" id="MPM19587.1"/>
    </source>
</evidence>
<proteinExistence type="predicted"/>